<proteinExistence type="predicted"/>
<evidence type="ECO:0000313" key="2">
    <source>
        <dbReference type="EMBL" id="KAF2665278.1"/>
    </source>
</evidence>
<dbReference type="EMBL" id="MU004240">
    <property type="protein sequence ID" value="KAF2665278.1"/>
    <property type="molecule type" value="Genomic_DNA"/>
</dbReference>
<accession>A0A6A6U2B6</accession>
<dbReference type="AlphaFoldDB" id="A0A6A6U2B6"/>
<gene>
    <name evidence="2" type="ORF">BT63DRAFT_458846</name>
</gene>
<evidence type="ECO:0000256" key="1">
    <source>
        <dbReference type="SAM" id="MobiDB-lite"/>
    </source>
</evidence>
<feature type="region of interest" description="Disordered" evidence="1">
    <location>
        <begin position="377"/>
        <end position="415"/>
    </location>
</feature>
<evidence type="ECO:0000313" key="3">
    <source>
        <dbReference type="Proteomes" id="UP000799302"/>
    </source>
</evidence>
<organism evidence="2 3">
    <name type="scientific">Microthyrium microscopicum</name>
    <dbReference type="NCBI Taxonomy" id="703497"/>
    <lineage>
        <taxon>Eukaryota</taxon>
        <taxon>Fungi</taxon>
        <taxon>Dikarya</taxon>
        <taxon>Ascomycota</taxon>
        <taxon>Pezizomycotina</taxon>
        <taxon>Dothideomycetes</taxon>
        <taxon>Dothideomycetes incertae sedis</taxon>
        <taxon>Microthyriales</taxon>
        <taxon>Microthyriaceae</taxon>
        <taxon>Microthyrium</taxon>
    </lineage>
</organism>
<reference evidence="2" key="1">
    <citation type="journal article" date="2020" name="Stud. Mycol.">
        <title>101 Dothideomycetes genomes: a test case for predicting lifestyles and emergence of pathogens.</title>
        <authorList>
            <person name="Haridas S."/>
            <person name="Albert R."/>
            <person name="Binder M."/>
            <person name="Bloem J."/>
            <person name="Labutti K."/>
            <person name="Salamov A."/>
            <person name="Andreopoulos B."/>
            <person name="Baker S."/>
            <person name="Barry K."/>
            <person name="Bills G."/>
            <person name="Bluhm B."/>
            <person name="Cannon C."/>
            <person name="Castanera R."/>
            <person name="Culley D."/>
            <person name="Daum C."/>
            <person name="Ezra D."/>
            <person name="Gonzalez J."/>
            <person name="Henrissat B."/>
            <person name="Kuo A."/>
            <person name="Liang C."/>
            <person name="Lipzen A."/>
            <person name="Lutzoni F."/>
            <person name="Magnuson J."/>
            <person name="Mondo S."/>
            <person name="Nolan M."/>
            <person name="Ohm R."/>
            <person name="Pangilinan J."/>
            <person name="Park H.-J."/>
            <person name="Ramirez L."/>
            <person name="Alfaro M."/>
            <person name="Sun H."/>
            <person name="Tritt A."/>
            <person name="Yoshinaga Y."/>
            <person name="Zwiers L.-H."/>
            <person name="Turgeon B."/>
            <person name="Goodwin S."/>
            <person name="Spatafora J."/>
            <person name="Crous P."/>
            <person name="Grigoriev I."/>
        </authorList>
    </citation>
    <scope>NUCLEOTIDE SEQUENCE</scope>
    <source>
        <strain evidence="2">CBS 115976</strain>
    </source>
</reference>
<keyword evidence="3" id="KW-1185">Reference proteome</keyword>
<feature type="region of interest" description="Disordered" evidence="1">
    <location>
        <begin position="1"/>
        <end position="20"/>
    </location>
</feature>
<dbReference type="Proteomes" id="UP000799302">
    <property type="component" value="Unassembled WGS sequence"/>
</dbReference>
<name>A0A6A6U2B6_9PEZI</name>
<sequence length="415" mass="46450">MSSADEPKAMSEGKADPNGDLYVRVEQRDGSDEPAHYLVSAQVLSTASDDFKAMISEHSSVTGQRALRNNLPMITIPNSNVAAMGCIFWLLHRHIGLNLEELSHKPVPCLLLEVYIEARNRDVFVPGIKQWITERLCAALELPALSNKDIADLTTVAWYLEDESKFEQLTLRAMKSMPADFLSRWERLRNRYPVPSSIPVAIRKQIRDSSEKLLETLHLGVELLEENTYVYDTLVKLCRKCGRQVEGDATKCQTCDNSDVIPGHCTKDVRVSLYFQAIRKVNLWPKLVRFREDSFSKLVHDFDRLKDDKTSNCARNQGCPLFGVLRRVREAVEKLGDDLKGLSLSDFRDHAVEMAEDNSRIVSVNALRDNADAENAAHTVAPTDSPVELPKEAPAETPTEVPAEVPTEAHTGGSI</sequence>
<protein>
    <recommendedName>
        <fullName evidence="4">BTB domain-containing protein</fullName>
    </recommendedName>
</protein>
<evidence type="ECO:0008006" key="4">
    <source>
        <dbReference type="Google" id="ProtNLM"/>
    </source>
</evidence>